<organism evidence="4 5">
    <name type="scientific">Candidula unifasciata</name>
    <dbReference type="NCBI Taxonomy" id="100452"/>
    <lineage>
        <taxon>Eukaryota</taxon>
        <taxon>Metazoa</taxon>
        <taxon>Spiralia</taxon>
        <taxon>Lophotrochozoa</taxon>
        <taxon>Mollusca</taxon>
        <taxon>Gastropoda</taxon>
        <taxon>Heterobranchia</taxon>
        <taxon>Euthyneura</taxon>
        <taxon>Panpulmonata</taxon>
        <taxon>Eupulmonata</taxon>
        <taxon>Stylommatophora</taxon>
        <taxon>Helicina</taxon>
        <taxon>Helicoidea</taxon>
        <taxon>Geomitridae</taxon>
        <taxon>Candidula</taxon>
    </lineage>
</organism>
<dbReference type="SUPFAM" id="SSF81606">
    <property type="entry name" value="PP2C-like"/>
    <property type="match status" value="1"/>
</dbReference>
<evidence type="ECO:0000313" key="4">
    <source>
        <dbReference type="EMBL" id="CAG5130380.1"/>
    </source>
</evidence>
<protein>
    <recommendedName>
        <fullName evidence="3">PPM-type phosphatase domain-containing protein</fullName>
    </recommendedName>
</protein>
<dbReference type="PANTHER" id="PTHR13832:SF837">
    <property type="entry name" value="PROTEIN PHOSPHATASE 2C-LIKE DOMAIN-CONTAINING PROTEIN 1"/>
    <property type="match status" value="1"/>
</dbReference>
<comment type="similarity">
    <text evidence="1">Belongs to the PP2C family.</text>
</comment>
<sequence length="329" mass="36134">NCRALLVQGGLPYCLTKVHTGKNMKERRRVLAAGGTFSSSDRDSLVCGVLPVTRGLGNHGDKRLKDCVIVDPYVTSVPIYQHSQFLILASGGLWEVLSDEEVTCLLLQMLPDQQIPPPREISQLLWPLLHGQQEPESGDVTIGPQFPGQHDARNTPATRDQIFAEQHDARNTPATSDQIFAEQHDARNTPTTSDQIFAEQHDARNTPATSDQIFAEQSHQSYMGIASYVKSEPNLVLQKDQMQLQMPNSTGDPHLNFRNLNSCENAEPSEEPNMTSASPDITDSVHATRADKRKELSRAMAEHLTQAAILAGAKNNLTVMVVLLPGCGI</sequence>
<accession>A0A8S3ZRC2</accession>
<feature type="compositionally biased region" description="Polar residues" evidence="2">
    <location>
        <begin position="272"/>
        <end position="281"/>
    </location>
</feature>
<dbReference type="EMBL" id="CAJHNH020004001">
    <property type="protein sequence ID" value="CAG5130380.1"/>
    <property type="molecule type" value="Genomic_DNA"/>
</dbReference>
<reference evidence="4" key="1">
    <citation type="submission" date="2021-04" db="EMBL/GenBank/DDBJ databases">
        <authorList>
            <consortium name="Molecular Ecology Group"/>
        </authorList>
    </citation>
    <scope>NUCLEOTIDE SEQUENCE</scope>
</reference>
<comment type="caution">
    <text evidence="4">The sequence shown here is derived from an EMBL/GenBank/DDBJ whole genome shotgun (WGS) entry which is preliminary data.</text>
</comment>
<feature type="non-terminal residue" evidence="4">
    <location>
        <position position="1"/>
    </location>
</feature>
<dbReference type="PANTHER" id="PTHR13832">
    <property type="entry name" value="PROTEIN PHOSPHATASE 2C"/>
    <property type="match status" value="1"/>
</dbReference>
<dbReference type="Gene3D" id="3.60.40.10">
    <property type="entry name" value="PPM-type phosphatase domain"/>
    <property type="match status" value="1"/>
</dbReference>
<evidence type="ECO:0000259" key="3">
    <source>
        <dbReference type="PROSITE" id="PS51746"/>
    </source>
</evidence>
<dbReference type="Proteomes" id="UP000678393">
    <property type="component" value="Unassembled WGS sequence"/>
</dbReference>
<proteinExistence type="inferred from homology"/>
<dbReference type="CDD" id="cd00143">
    <property type="entry name" value="PP2Cc"/>
    <property type="match status" value="1"/>
</dbReference>
<dbReference type="InterPro" id="IPR001932">
    <property type="entry name" value="PPM-type_phosphatase-like_dom"/>
</dbReference>
<evidence type="ECO:0000256" key="2">
    <source>
        <dbReference type="SAM" id="MobiDB-lite"/>
    </source>
</evidence>
<dbReference type="AlphaFoldDB" id="A0A8S3ZRC2"/>
<dbReference type="InterPro" id="IPR015655">
    <property type="entry name" value="PP2C"/>
</dbReference>
<dbReference type="InterPro" id="IPR036457">
    <property type="entry name" value="PPM-type-like_dom_sf"/>
</dbReference>
<keyword evidence="5" id="KW-1185">Reference proteome</keyword>
<name>A0A8S3ZRC2_9EUPU</name>
<dbReference type="Pfam" id="PF00481">
    <property type="entry name" value="PP2C"/>
    <property type="match status" value="1"/>
</dbReference>
<dbReference type="PROSITE" id="PS51746">
    <property type="entry name" value="PPM_2"/>
    <property type="match status" value="1"/>
</dbReference>
<feature type="region of interest" description="Disordered" evidence="2">
    <location>
        <begin position="264"/>
        <end position="293"/>
    </location>
</feature>
<evidence type="ECO:0000313" key="5">
    <source>
        <dbReference type="Proteomes" id="UP000678393"/>
    </source>
</evidence>
<dbReference type="OrthoDB" id="343114at2759"/>
<feature type="domain" description="PPM-type phosphatase" evidence="3">
    <location>
        <begin position="1"/>
        <end position="324"/>
    </location>
</feature>
<evidence type="ECO:0000256" key="1">
    <source>
        <dbReference type="ARBA" id="ARBA00006702"/>
    </source>
</evidence>
<dbReference type="GO" id="GO:0004722">
    <property type="term" value="F:protein serine/threonine phosphatase activity"/>
    <property type="evidence" value="ECO:0007669"/>
    <property type="project" value="InterPro"/>
</dbReference>
<gene>
    <name evidence="4" type="ORF">CUNI_LOCUS15938</name>
</gene>